<evidence type="ECO:0000313" key="4">
    <source>
        <dbReference type="EMBL" id="KAL0065753.1"/>
    </source>
</evidence>
<evidence type="ECO:0000259" key="3">
    <source>
        <dbReference type="PROSITE" id="PS50089"/>
    </source>
</evidence>
<feature type="compositionally biased region" description="Acidic residues" evidence="2">
    <location>
        <begin position="468"/>
        <end position="484"/>
    </location>
</feature>
<keyword evidence="1" id="KW-0862">Zinc</keyword>
<sequence length="533" mass="59780">MSTPTEPIAGPSTAVLGPNNSRKRQASDDRGEPSVRNAKRLKPESSAKSVKDKKKRKKKKRKMSIVGASENRPMSAPPSSTLRTTRSITVETETDATQQDFTGPNPISTKISNEQPTPKEMQATPLQTNVNVEKLNNEIEVKSSLVQQHEKALGQVQQSITCQICLDLLYKPYALAPCGHTACHSCLVNWFTSIPPHDGAPAGHRPHTFYYRKKTCPHCRAVVRERPVEVWAIKNIVATLVQSGLLTNIPPEQPQPQTSAANENKDPWHNIFRSSPKFLDTIYGEERPVTDLPVEETGMYDAEDGGIYRCLDCMHEIEDGICSGCNRAYDGHAQLEAQRADTDAFWDDADGSRYFEDLMGMWGNHAALTGDSESESDEEDDDHRRVRRRFHPHGDIDVQELPGDQGGEEEEDYEGSFIDDGNPRRRSGERMEPTEVIELTSDENMSSSDEEDTHHRPVARHQRRPVESDSEDDSSDGSTDEEIEFTYRYRQQTRGPANMNLDSESESEDDGSLPGPPARLRHLFNYDDSDDSD</sequence>
<reference evidence="4 5" key="1">
    <citation type="submission" date="2024-05" db="EMBL/GenBank/DDBJ databases">
        <title>A draft genome resource for the thread blight pathogen Marasmius tenuissimus strain MS-2.</title>
        <authorList>
            <person name="Yulfo-Soto G.E."/>
            <person name="Baruah I.K."/>
            <person name="Amoako-Attah I."/>
            <person name="Bukari Y."/>
            <person name="Meinhardt L.W."/>
            <person name="Bailey B.A."/>
            <person name="Cohen S.P."/>
        </authorList>
    </citation>
    <scope>NUCLEOTIDE SEQUENCE [LARGE SCALE GENOMIC DNA]</scope>
    <source>
        <strain evidence="4 5">MS-2</strain>
    </source>
</reference>
<feature type="region of interest" description="Disordered" evidence="2">
    <location>
        <begin position="366"/>
        <end position="533"/>
    </location>
</feature>
<dbReference type="PROSITE" id="PS50089">
    <property type="entry name" value="ZF_RING_2"/>
    <property type="match status" value="1"/>
</dbReference>
<accession>A0ABR2ZWH0</accession>
<name>A0ABR2ZWH0_9AGAR</name>
<evidence type="ECO:0000256" key="2">
    <source>
        <dbReference type="SAM" id="MobiDB-lite"/>
    </source>
</evidence>
<evidence type="ECO:0000256" key="1">
    <source>
        <dbReference type="PROSITE-ProRule" id="PRU00175"/>
    </source>
</evidence>
<dbReference type="InterPro" id="IPR001841">
    <property type="entry name" value="Znf_RING"/>
</dbReference>
<dbReference type="SMART" id="SM00184">
    <property type="entry name" value="RING"/>
    <property type="match status" value="1"/>
</dbReference>
<feature type="compositionally biased region" description="Basic and acidic residues" evidence="2">
    <location>
        <begin position="421"/>
        <end position="433"/>
    </location>
</feature>
<organism evidence="4 5">
    <name type="scientific">Marasmius tenuissimus</name>
    <dbReference type="NCBI Taxonomy" id="585030"/>
    <lineage>
        <taxon>Eukaryota</taxon>
        <taxon>Fungi</taxon>
        <taxon>Dikarya</taxon>
        <taxon>Basidiomycota</taxon>
        <taxon>Agaricomycotina</taxon>
        <taxon>Agaricomycetes</taxon>
        <taxon>Agaricomycetidae</taxon>
        <taxon>Agaricales</taxon>
        <taxon>Marasmiineae</taxon>
        <taxon>Marasmiaceae</taxon>
        <taxon>Marasmius</taxon>
    </lineage>
</organism>
<dbReference type="Pfam" id="PF13923">
    <property type="entry name" value="zf-C3HC4_2"/>
    <property type="match status" value="1"/>
</dbReference>
<feature type="compositionally biased region" description="Polar residues" evidence="2">
    <location>
        <begin position="77"/>
        <end position="116"/>
    </location>
</feature>
<keyword evidence="1" id="KW-0863">Zinc-finger</keyword>
<proteinExistence type="predicted"/>
<gene>
    <name evidence="4" type="primary">PSH1_1</name>
    <name evidence="4" type="ORF">AAF712_007236</name>
</gene>
<keyword evidence="1" id="KW-0479">Metal-binding</keyword>
<keyword evidence="5" id="KW-1185">Reference proteome</keyword>
<dbReference type="PANTHER" id="PTHR15898:SF13">
    <property type="entry name" value="BIFUNCTIONAL APOPTOSIS REGULATOR"/>
    <property type="match status" value="1"/>
</dbReference>
<dbReference type="PANTHER" id="PTHR15898">
    <property type="entry name" value="BIFUNCTIONAL APOPTOSIS REGULATOR"/>
    <property type="match status" value="1"/>
</dbReference>
<feature type="compositionally biased region" description="Acidic residues" evidence="2">
    <location>
        <begin position="372"/>
        <end position="381"/>
    </location>
</feature>
<feature type="domain" description="RING-type" evidence="3">
    <location>
        <begin position="162"/>
        <end position="220"/>
    </location>
</feature>
<protein>
    <submittedName>
        <fullName evidence="4">E3 ubiquitin ligase</fullName>
    </submittedName>
</protein>
<dbReference type="Proteomes" id="UP001437256">
    <property type="component" value="Unassembled WGS sequence"/>
</dbReference>
<dbReference type="SUPFAM" id="SSF57850">
    <property type="entry name" value="RING/U-box"/>
    <property type="match status" value="1"/>
</dbReference>
<evidence type="ECO:0000313" key="5">
    <source>
        <dbReference type="Proteomes" id="UP001437256"/>
    </source>
</evidence>
<dbReference type="Gene3D" id="3.30.40.10">
    <property type="entry name" value="Zinc/RING finger domain, C3HC4 (zinc finger)"/>
    <property type="match status" value="1"/>
</dbReference>
<dbReference type="InterPro" id="IPR013083">
    <property type="entry name" value="Znf_RING/FYVE/PHD"/>
</dbReference>
<feature type="compositionally biased region" description="Basic residues" evidence="2">
    <location>
        <begin position="51"/>
        <end position="63"/>
    </location>
</feature>
<dbReference type="EMBL" id="JBBXMP010000043">
    <property type="protein sequence ID" value="KAL0065753.1"/>
    <property type="molecule type" value="Genomic_DNA"/>
</dbReference>
<comment type="caution">
    <text evidence="4">The sequence shown here is derived from an EMBL/GenBank/DDBJ whole genome shotgun (WGS) entry which is preliminary data.</text>
</comment>
<feature type="region of interest" description="Disordered" evidence="2">
    <location>
        <begin position="1"/>
        <end position="122"/>
    </location>
</feature>